<evidence type="ECO:0000313" key="2">
    <source>
        <dbReference type="Proteomes" id="UP001210925"/>
    </source>
</evidence>
<gene>
    <name evidence="1" type="ORF">HK103_001536</name>
</gene>
<comment type="caution">
    <text evidence="1">The sequence shown here is derived from an EMBL/GenBank/DDBJ whole genome shotgun (WGS) entry which is preliminary data.</text>
</comment>
<keyword evidence="2" id="KW-1185">Reference proteome</keyword>
<dbReference type="AlphaFoldDB" id="A0AAD5UAG9"/>
<dbReference type="Proteomes" id="UP001210925">
    <property type="component" value="Unassembled WGS sequence"/>
</dbReference>
<evidence type="ECO:0000313" key="1">
    <source>
        <dbReference type="EMBL" id="KAJ3252467.1"/>
    </source>
</evidence>
<dbReference type="EMBL" id="JADGKB010000140">
    <property type="protein sequence ID" value="KAJ3252467.1"/>
    <property type="molecule type" value="Genomic_DNA"/>
</dbReference>
<name>A0AAD5UAG9_9FUNG</name>
<proteinExistence type="predicted"/>
<protein>
    <submittedName>
        <fullName evidence="1">Uncharacterized protein</fullName>
    </submittedName>
</protein>
<accession>A0AAD5UAG9</accession>
<organism evidence="1 2">
    <name type="scientific">Boothiomyces macroporosus</name>
    <dbReference type="NCBI Taxonomy" id="261099"/>
    <lineage>
        <taxon>Eukaryota</taxon>
        <taxon>Fungi</taxon>
        <taxon>Fungi incertae sedis</taxon>
        <taxon>Chytridiomycota</taxon>
        <taxon>Chytridiomycota incertae sedis</taxon>
        <taxon>Chytridiomycetes</taxon>
        <taxon>Rhizophydiales</taxon>
        <taxon>Terramycetaceae</taxon>
        <taxon>Boothiomyces</taxon>
    </lineage>
</organism>
<sequence>MAEGKLFDKLTNSWKLSKLKFHRALVKVKGIFKKSDSNKYKPVELEENRFVETVDAPPPFTNTLPRIAEEDESDIQSTATMTQEVSTVPSVAVSALPGSRRHSFANIFHRDSLPRTMDKRRSMIVTSDKYRGYRDSGRELRRHSLSRAEMEAIVCERRSKRVSLVQSMNGSDWEEVTPKLELDSATLKRNSRLKDDWC</sequence>
<reference evidence="1" key="1">
    <citation type="submission" date="2020-05" db="EMBL/GenBank/DDBJ databases">
        <title>Phylogenomic resolution of chytrid fungi.</title>
        <authorList>
            <person name="Stajich J.E."/>
            <person name="Amses K."/>
            <person name="Simmons R."/>
            <person name="Seto K."/>
            <person name="Myers J."/>
            <person name="Bonds A."/>
            <person name="Quandt C.A."/>
            <person name="Barry K."/>
            <person name="Liu P."/>
            <person name="Grigoriev I."/>
            <person name="Longcore J.E."/>
            <person name="James T.Y."/>
        </authorList>
    </citation>
    <scope>NUCLEOTIDE SEQUENCE</scope>
    <source>
        <strain evidence="1">PLAUS21</strain>
    </source>
</reference>